<sequence length="227" mass="25622">MKSKDIQKVVKTKYENGDGPTKIFRDLAGAVSLLTIKLWIKMINTTGSITLSSPPDCPRTVRTNTAIVKVKHRLNQKKRVPTRKLAKDVKISRTSVQRTLREDLGLWAASREEADRKGGLHEKTKYPGKAMMWLGACAEGLTTPVILENGTMDVEVYINEVLPIALECGNRMLGSDWTYQQNGARPHTHRFTQEWCAENFSDWSVGHPIHLTYAPWITVYGTSWVNV</sequence>
<dbReference type="Proteomes" id="UP000663848">
    <property type="component" value="Unassembled WGS sequence"/>
</dbReference>
<proteinExistence type="predicted"/>
<evidence type="ECO:0000313" key="2">
    <source>
        <dbReference type="Proteomes" id="UP000663848"/>
    </source>
</evidence>
<comment type="caution">
    <text evidence="1">The sequence shown here is derived from an EMBL/GenBank/DDBJ whole genome shotgun (WGS) entry which is preliminary data.</text>
</comment>
<dbReference type="InterPro" id="IPR036397">
    <property type="entry name" value="RNaseH_sf"/>
</dbReference>
<reference evidence="1" key="1">
    <citation type="submission" date="2021-02" db="EMBL/GenBank/DDBJ databases">
        <authorList>
            <person name="Nowell W R."/>
        </authorList>
    </citation>
    <scope>NUCLEOTIDE SEQUENCE</scope>
</reference>
<dbReference type="GO" id="GO:0003676">
    <property type="term" value="F:nucleic acid binding"/>
    <property type="evidence" value="ECO:0007669"/>
    <property type="project" value="InterPro"/>
</dbReference>
<name>A0A821SFH0_9BILA</name>
<evidence type="ECO:0008006" key="3">
    <source>
        <dbReference type="Google" id="ProtNLM"/>
    </source>
</evidence>
<accession>A0A821SFH0</accession>
<dbReference type="AlphaFoldDB" id="A0A821SFH0"/>
<dbReference type="EMBL" id="CAJOBR010007147">
    <property type="protein sequence ID" value="CAF4857791.1"/>
    <property type="molecule type" value="Genomic_DNA"/>
</dbReference>
<dbReference type="Gene3D" id="3.30.420.10">
    <property type="entry name" value="Ribonuclease H-like superfamily/Ribonuclease H"/>
    <property type="match status" value="1"/>
</dbReference>
<gene>
    <name evidence="1" type="ORF">QYT958_LOCUS27675</name>
</gene>
<evidence type="ECO:0000313" key="1">
    <source>
        <dbReference type="EMBL" id="CAF4857791.1"/>
    </source>
</evidence>
<organism evidence="1 2">
    <name type="scientific">Rotaria socialis</name>
    <dbReference type="NCBI Taxonomy" id="392032"/>
    <lineage>
        <taxon>Eukaryota</taxon>
        <taxon>Metazoa</taxon>
        <taxon>Spiralia</taxon>
        <taxon>Gnathifera</taxon>
        <taxon>Rotifera</taxon>
        <taxon>Eurotatoria</taxon>
        <taxon>Bdelloidea</taxon>
        <taxon>Philodinida</taxon>
        <taxon>Philodinidae</taxon>
        <taxon>Rotaria</taxon>
    </lineage>
</organism>
<protein>
    <recommendedName>
        <fullName evidence="3">Transposase</fullName>
    </recommendedName>
</protein>